<evidence type="ECO:0000256" key="1">
    <source>
        <dbReference type="ARBA" id="ARBA00022729"/>
    </source>
</evidence>
<evidence type="ECO:0000313" key="3">
    <source>
        <dbReference type="Proteomes" id="UP000662747"/>
    </source>
</evidence>
<gene>
    <name evidence="2" type="ORF">JY651_29395</name>
</gene>
<reference evidence="2 3" key="1">
    <citation type="submission" date="2021-02" db="EMBL/GenBank/DDBJ databases">
        <title>De Novo genome assembly of isolated myxobacteria.</title>
        <authorList>
            <person name="Stevens D.C."/>
        </authorList>
    </citation>
    <scope>NUCLEOTIDE SEQUENCE [LARGE SCALE GENOMIC DNA]</scope>
    <source>
        <strain evidence="3">SCPEA02</strain>
    </source>
</reference>
<keyword evidence="3" id="KW-1185">Reference proteome</keyword>
<organism evidence="2 3">
    <name type="scientific">Pyxidicoccus parkwayensis</name>
    <dbReference type="NCBI Taxonomy" id="2813578"/>
    <lineage>
        <taxon>Bacteria</taxon>
        <taxon>Pseudomonadati</taxon>
        <taxon>Myxococcota</taxon>
        <taxon>Myxococcia</taxon>
        <taxon>Myxococcales</taxon>
        <taxon>Cystobacterineae</taxon>
        <taxon>Myxococcaceae</taxon>
        <taxon>Pyxidicoccus</taxon>
    </lineage>
</organism>
<proteinExistence type="predicted"/>
<dbReference type="InterPro" id="IPR011964">
    <property type="entry name" value="YVTN_b-propeller_repeat"/>
</dbReference>
<dbReference type="SUPFAM" id="SSF103647">
    <property type="entry name" value="TSP type-3 repeat"/>
    <property type="match status" value="1"/>
</dbReference>
<dbReference type="Pfam" id="PF02412">
    <property type="entry name" value="TSP_3"/>
    <property type="match status" value="2"/>
</dbReference>
<name>A0ABX7PCV6_9BACT</name>
<dbReference type="InterPro" id="IPR028974">
    <property type="entry name" value="TSP_type-3_rpt"/>
</dbReference>
<dbReference type="NCBIfam" id="TIGR02276">
    <property type="entry name" value="beta_rpt_yvtn"/>
    <property type="match status" value="1"/>
</dbReference>
<dbReference type="Proteomes" id="UP000662747">
    <property type="component" value="Chromosome"/>
</dbReference>
<dbReference type="EMBL" id="CP071090">
    <property type="protein sequence ID" value="QSQ28304.1"/>
    <property type="molecule type" value="Genomic_DNA"/>
</dbReference>
<sequence>MYSTTANAVQIIDTATLTVTATIPTTPQPWGIVATGNTATDTDSDGVADDQDNCPFVSNPGQEDMDNDQLGDACDSDNDTGHIRRFQN</sequence>
<dbReference type="Gene3D" id="4.10.1080.10">
    <property type="entry name" value="TSP type-3 repeat"/>
    <property type="match status" value="1"/>
</dbReference>
<keyword evidence="1" id="KW-0732">Signal</keyword>
<evidence type="ECO:0000313" key="2">
    <source>
        <dbReference type="EMBL" id="QSQ28304.1"/>
    </source>
</evidence>
<dbReference type="InterPro" id="IPR003367">
    <property type="entry name" value="Thrombospondin_3-like_rpt"/>
</dbReference>
<protein>
    <submittedName>
        <fullName evidence="2">Thrombospondin type 3 repeat-containing protein</fullName>
    </submittedName>
</protein>
<accession>A0ABX7PCV6</accession>